<name>A0A369XPR5_9PROT</name>
<organism evidence="4 5">
    <name type="scientific">Candidatus Accumulibacter meliphilus</name>
    <dbReference type="NCBI Taxonomy" id="2211374"/>
    <lineage>
        <taxon>Bacteria</taxon>
        <taxon>Pseudomonadati</taxon>
        <taxon>Pseudomonadota</taxon>
        <taxon>Betaproteobacteria</taxon>
        <taxon>Candidatus Accumulibacter</taxon>
    </lineage>
</organism>
<dbReference type="Gene3D" id="1.25.40.10">
    <property type="entry name" value="Tetratricopeptide repeat domain"/>
    <property type="match status" value="2"/>
</dbReference>
<dbReference type="SUPFAM" id="SSF48452">
    <property type="entry name" value="TPR-like"/>
    <property type="match status" value="1"/>
</dbReference>
<proteinExistence type="predicted"/>
<dbReference type="GO" id="GO:0000030">
    <property type="term" value="F:mannosyltransferase activity"/>
    <property type="evidence" value="ECO:0007669"/>
    <property type="project" value="TreeGrafter"/>
</dbReference>
<evidence type="ECO:0000313" key="5">
    <source>
        <dbReference type="Proteomes" id="UP000253831"/>
    </source>
</evidence>
<dbReference type="Pfam" id="PF13432">
    <property type="entry name" value="TPR_16"/>
    <property type="match status" value="1"/>
</dbReference>
<comment type="caution">
    <text evidence="4">The sequence shown here is derived from an EMBL/GenBank/DDBJ whole genome shotgun (WGS) entry which is preliminary data.</text>
</comment>
<feature type="region of interest" description="Disordered" evidence="2">
    <location>
        <begin position="76"/>
        <end position="101"/>
    </location>
</feature>
<dbReference type="Pfam" id="PF14559">
    <property type="entry name" value="TPR_19"/>
    <property type="match status" value="1"/>
</dbReference>
<feature type="compositionally biased region" description="Low complexity" evidence="2">
    <location>
        <begin position="171"/>
        <end position="181"/>
    </location>
</feature>
<dbReference type="Proteomes" id="UP000253831">
    <property type="component" value="Unassembled WGS sequence"/>
</dbReference>
<evidence type="ECO:0000256" key="1">
    <source>
        <dbReference type="PROSITE-ProRule" id="PRU00339"/>
    </source>
</evidence>
<evidence type="ECO:0000256" key="2">
    <source>
        <dbReference type="SAM" id="MobiDB-lite"/>
    </source>
</evidence>
<dbReference type="PANTHER" id="PTHR44395:SF1">
    <property type="entry name" value="PROTEIN O-MANNOSYL-TRANSFERASE TMTC3"/>
    <property type="match status" value="1"/>
</dbReference>
<dbReference type="AlphaFoldDB" id="A0A369XPR5"/>
<keyword evidence="1" id="KW-0802">TPR repeat</keyword>
<gene>
    <name evidence="4" type="ORF">DVS81_03355</name>
</gene>
<feature type="compositionally biased region" description="Polar residues" evidence="2">
    <location>
        <begin position="259"/>
        <end position="270"/>
    </location>
</feature>
<dbReference type="SMART" id="SM00028">
    <property type="entry name" value="TPR"/>
    <property type="match status" value="3"/>
</dbReference>
<keyword evidence="3" id="KW-0812">Transmembrane</keyword>
<reference evidence="4 5" key="1">
    <citation type="submission" date="2018-05" db="EMBL/GenBank/DDBJ databases">
        <title>Integrated omic analyses show evidence that a Ca. Accumulibacter phosphatis strain performs denitrification under micro-aerobic conditions.</title>
        <authorList>
            <person name="Camejo P.Y."/>
            <person name="Katherine M.D."/>
            <person name="Daniel N.R."/>
        </authorList>
    </citation>
    <scope>NUCLEOTIDE SEQUENCE [LARGE SCALE GENOMIC DNA]</scope>
    <source>
        <strain evidence="4">UW-LDO-IC</strain>
    </source>
</reference>
<feature type="repeat" description="TPR" evidence="1">
    <location>
        <begin position="368"/>
        <end position="401"/>
    </location>
</feature>
<dbReference type="EMBL" id="QPGA01000003">
    <property type="protein sequence ID" value="RDE51964.1"/>
    <property type="molecule type" value="Genomic_DNA"/>
</dbReference>
<feature type="region of interest" description="Disordered" evidence="2">
    <location>
        <begin position="12"/>
        <end position="57"/>
    </location>
</feature>
<feature type="transmembrane region" description="Helical" evidence="3">
    <location>
        <begin position="123"/>
        <end position="143"/>
    </location>
</feature>
<feature type="compositionally biased region" description="Low complexity" evidence="2">
    <location>
        <begin position="76"/>
        <end position="94"/>
    </location>
</feature>
<evidence type="ECO:0000313" key="4">
    <source>
        <dbReference type="EMBL" id="RDE51964.1"/>
    </source>
</evidence>
<dbReference type="InterPro" id="IPR011990">
    <property type="entry name" value="TPR-like_helical_dom_sf"/>
</dbReference>
<dbReference type="InterPro" id="IPR019734">
    <property type="entry name" value="TPR_rpt"/>
</dbReference>
<accession>A0A369XPR5</accession>
<dbReference type="PROSITE" id="PS50005">
    <property type="entry name" value="TPR"/>
    <property type="match status" value="1"/>
</dbReference>
<keyword evidence="3" id="KW-0472">Membrane</keyword>
<protein>
    <submittedName>
        <fullName evidence="4">Uncharacterized protein</fullName>
    </submittedName>
</protein>
<dbReference type="PANTHER" id="PTHR44395">
    <property type="match status" value="1"/>
</dbReference>
<evidence type="ECO:0000256" key="3">
    <source>
        <dbReference type="SAM" id="Phobius"/>
    </source>
</evidence>
<feature type="region of interest" description="Disordered" evidence="2">
    <location>
        <begin position="169"/>
        <end position="270"/>
    </location>
</feature>
<keyword evidence="3" id="KW-1133">Transmembrane helix</keyword>
<dbReference type="GO" id="GO:0035269">
    <property type="term" value="P:protein O-linked glycosylation via mannose"/>
    <property type="evidence" value="ECO:0007669"/>
    <property type="project" value="TreeGrafter"/>
</dbReference>
<sequence>MSLLMDALRRAEEAKRKASANARPTATVPSELRLDPLPPETPASRGATETVEAAEEQPFSSLAEGFDALQADLASRTSPSAPTKAAATAASSRANFESQQADERSAAKNLFAVKQTPRSRTSLWLFLGLVGVATLAIGGYFWWQLQSISGGTLVASTAVARPPAYPMPATQPALPLAEQPTQPAPPAQSPTNTPPGSLEGAAEVRGELPPAGTPAAEARQRSTPAKRLPDPSATTSAAAKRPSRDPASRPRAAAPGVFQPSSSSKQQAQTLDKAYDAWLSDRLDEAHHGYEQVLRRDPRNADALLGLAVIASQRGNGERAQALYLQVLESDPGNVTAQAALINMRGQSSAARSESRLKTLIAKQPDSAALFFALGNLYAGQSRWSEAQQAYFQSYSLEPGNADHVFNVAVSLDQLRQKKLAAQYYRMALTAAETSPSAFDKNAAAQRIVDLQQ</sequence>